<accession>A0A7D5RCK6</accession>
<dbReference type="PANTHER" id="PTHR30244:SF34">
    <property type="entry name" value="DTDP-4-AMINO-4,6-DIDEOXYGALACTOSE TRANSAMINASE"/>
    <property type="match status" value="1"/>
</dbReference>
<dbReference type="AlphaFoldDB" id="A0A7D5RCK6"/>
<reference evidence="2 3" key="1">
    <citation type="submission" date="2018-02" db="EMBL/GenBank/DDBJ databases">
        <title>Complete genome of Nitrosopumilus ureaphilus PS0.</title>
        <authorList>
            <person name="Qin W."/>
            <person name="Zheng Y."/>
            <person name="Stahl D.A."/>
        </authorList>
    </citation>
    <scope>NUCLEOTIDE SEQUENCE [LARGE SCALE GENOMIC DNA]</scope>
    <source>
        <strain evidence="2 3">PS0</strain>
    </source>
</reference>
<dbReference type="InterPro" id="IPR000653">
    <property type="entry name" value="DegT/StrS_aminotransferase"/>
</dbReference>
<sequence>MSKIKLFDPFLDGSEKNAINQVLDSHFWASGAGTGYVGKFEEKFSKYVGSKNSIAVNSGTAALNLALSMFDIKNKEVILPSLSFVSTAHAVILNGGIPIFADIDSQTLCIDPIQIKKLISKKTKIILPVHFAGLPANLYEIKKICKENNLYLIEDAAHASGSSYQNKKIGRHGDLVCFSFHPVKNLAMPTGGLISINTKNYKKISTILKEKRWCGISNRKGITYDVKNVGWNYYMNEFSAAIGIEQLKKLDNLNNVRKKIAKLYNKKINLEHKMMYDENSSYHIFWIRVKKRNQFRKKMSNVGIETGIHYKPIHTFSMYAKNNTLPITEKIANEIVSIPIHPNLSDDEIEKIINSVNKFS</sequence>
<keyword evidence="2" id="KW-0032">Aminotransferase</keyword>
<dbReference type="InterPro" id="IPR015422">
    <property type="entry name" value="PyrdxlP-dep_Trfase_small"/>
</dbReference>
<organism evidence="2 3">
    <name type="scientific">Nitrosopumilus ureiphilus</name>
    <dbReference type="NCBI Taxonomy" id="1470067"/>
    <lineage>
        <taxon>Archaea</taxon>
        <taxon>Nitrososphaerota</taxon>
        <taxon>Nitrososphaeria</taxon>
        <taxon>Nitrosopumilales</taxon>
        <taxon>Nitrosopumilaceae</taxon>
        <taxon>Nitrosopumilus</taxon>
    </lineage>
</organism>
<proteinExistence type="inferred from homology"/>
<protein>
    <submittedName>
        <fullName evidence="2">Glutamine--scyllo-inositol aminotransferase</fullName>
    </submittedName>
</protein>
<dbReference type="GO" id="GO:0000271">
    <property type="term" value="P:polysaccharide biosynthetic process"/>
    <property type="evidence" value="ECO:0007669"/>
    <property type="project" value="TreeGrafter"/>
</dbReference>
<keyword evidence="1" id="KW-0663">Pyridoxal phosphate</keyword>
<dbReference type="SUPFAM" id="SSF53383">
    <property type="entry name" value="PLP-dependent transferases"/>
    <property type="match status" value="1"/>
</dbReference>
<dbReference type="InterPro" id="IPR015424">
    <property type="entry name" value="PyrdxlP-dep_Trfase"/>
</dbReference>
<dbReference type="GO" id="GO:0030170">
    <property type="term" value="F:pyridoxal phosphate binding"/>
    <property type="evidence" value="ECO:0007669"/>
    <property type="project" value="TreeGrafter"/>
</dbReference>
<dbReference type="PANTHER" id="PTHR30244">
    <property type="entry name" value="TRANSAMINASE"/>
    <property type="match status" value="1"/>
</dbReference>
<dbReference type="Gene3D" id="3.40.640.10">
    <property type="entry name" value="Type I PLP-dependent aspartate aminotransferase-like (Major domain)"/>
    <property type="match status" value="1"/>
</dbReference>
<keyword evidence="3" id="KW-1185">Reference proteome</keyword>
<dbReference type="RefSeq" id="WP_179371827.1">
    <property type="nucleotide sequence ID" value="NZ_CP026995.1"/>
</dbReference>
<dbReference type="Pfam" id="PF01041">
    <property type="entry name" value="DegT_DnrJ_EryC1"/>
    <property type="match status" value="1"/>
</dbReference>
<gene>
    <name evidence="2" type="ORF">C5F50_00690</name>
</gene>
<dbReference type="Gene3D" id="3.90.1150.10">
    <property type="entry name" value="Aspartate Aminotransferase, domain 1"/>
    <property type="match status" value="1"/>
</dbReference>
<dbReference type="GeneID" id="56066533"/>
<evidence type="ECO:0000256" key="1">
    <source>
        <dbReference type="RuleBase" id="RU004508"/>
    </source>
</evidence>
<dbReference type="KEGG" id="nue:C5F50_00690"/>
<evidence type="ECO:0000313" key="2">
    <source>
        <dbReference type="EMBL" id="QLH05763.1"/>
    </source>
</evidence>
<evidence type="ECO:0000313" key="3">
    <source>
        <dbReference type="Proteomes" id="UP000509478"/>
    </source>
</evidence>
<comment type="similarity">
    <text evidence="1">Belongs to the DegT/DnrJ/EryC1 family.</text>
</comment>
<dbReference type="Proteomes" id="UP000509478">
    <property type="component" value="Chromosome"/>
</dbReference>
<dbReference type="CDD" id="cd00616">
    <property type="entry name" value="AHBA_syn"/>
    <property type="match status" value="1"/>
</dbReference>
<dbReference type="OrthoDB" id="10355at2157"/>
<dbReference type="PIRSF" id="PIRSF000390">
    <property type="entry name" value="PLP_StrS"/>
    <property type="match status" value="1"/>
</dbReference>
<dbReference type="EMBL" id="CP026995">
    <property type="protein sequence ID" value="QLH05763.1"/>
    <property type="molecule type" value="Genomic_DNA"/>
</dbReference>
<name>A0A7D5RCK6_9ARCH</name>
<keyword evidence="2" id="KW-0808">Transferase</keyword>
<dbReference type="InterPro" id="IPR015421">
    <property type="entry name" value="PyrdxlP-dep_Trfase_major"/>
</dbReference>
<dbReference type="GO" id="GO:0008483">
    <property type="term" value="F:transaminase activity"/>
    <property type="evidence" value="ECO:0007669"/>
    <property type="project" value="UniProtKB-KW"/>
</dbReference>